<gene>
    <name evidence="3" type="ORF">LGQ90_05560</name>
</gene>
<comment type="caution">
    <text evidence="3">The sequence shown here is derived from an EMBL/GenBank/DDBJ whole genome shotgun (WGS) entry which is preliminary data.</text>
</comment>
<evidence type="ECO:0000313" key="3">
    <source>
        <dbReference type="EMBL" id="MCB7480729.1"/>
    </source>
</evidence>
<dbReference type="Pfam" id="PF01261">
    <property type="entry name" value="AP_endonuc_2"/>
    <property type="match status" value="1"/>
</dbReference>
<dbReference type="GO" id="GO:0016853">
    <property type="term" value="F:isomerase activity"/>
    <property type="evidence" value="ECO:0007669"/>
    <property type="project" value="UniProtKB-KW"/>
</dbReference>
<reference evidence="3" key="1">
    <citation type="submission" date="2021-10" db="EMBL/GenBank/DDBJ databases">
        <title>Gramella sp. ASW11-100T, isolated from marine sediment.</title>
        <authorList>
            <person name="Xia C."/>
        </authorList>
    </citation>
    <scope>NUCLEOTIDE SEQUENCE</scope>
    <source>
        <strain evidence="3">ASW11-100</strain>
    </source>
</reference>
<keyword evidence="1" id="KW-0413">Isomerase</keyword>
<proteinExistence type="predicted"/>
<dbReference type="Proteomes" id="UP001139414">
    <property type="component" value="Unassembled WGS sequence"/>
</dbReference>
<sequence>MADKINRRKLLKNLGLGAGLLSFTGVSGVMASNLKPAKDFTGNSLSSGKINHSVCRWCYQNIPLQEFAKACAEMGIQAIDLLKPSEWDIVEKEGLVCSMATDDFASLTEGFNDLKNHGHLHEKYKGLIKKASEHKIKNVICFSGNRNGMDDETGIVNCIKGLTPLLEYAQEFNVNLVMELLNSKVDHKNYMCDHTEWGVQLAKRLDQPNFKLLYDIYHMQIMEGDVIRTIRENHQYFNHYHTGGVPGRNEINDSQELNYPAIMEAIYATGFEGFVAQEFIPTYDDKLAALREGISICDI</sequence>
<dbReference type="SUPFAM" id="SSF51658">
    <property type="entry name" value="Xylose isomerase-like"/>
    <property type="match status" value="1"/>
</dbReference>
<dbReference type="PANTHER" id="PTHR43489">
    <property type="entry name" value="ISOMERASE"/>
    <property type="match status" value="1"/>
</dbReference>
<evidence type="ECO:0000256" key="1">
    <source>
        <dbReference type="ARBA" id="ARBA00023235"/>
    </source>
</evidence>
<evidence type="ECO:0000259" key="2">
    <source>
        <dbReference type="Pfam" id="PF01261"/>
    </source>
</evidence>
<dbReference type="InterPro" id="IPR013022">
    <property type="entry name" value="Xyl_isomerase-like_TIM-brl"/>
</dbReference>
<dbReference type="RefSeq" id="WP_229339022.1">
    <property type="nucleotide sequence ID" value="NZ_JAJBZG010000002.1"/>
</dbReference>
<dbReference type="AlphaFoldDB" id="A0A9X1LI24"/>
<dbReference type="EMBL" id="JAJBZG010000002">
    <property type="protein sequence ID" value="MCB7480729.1"/>
    <property type="molecule type" value="Genomic_DNA"/>
</dbReference>
<protein>
    <submittedName>
        <fullName evidence="3">TIM barrel protein</fullName>
    </submittedName>
</protein>
<organism evidence="3 4">
    <name type="scientific">Christiangramia sediminis</name>
    <dbReference type="NCBI Taxonomy" id="2881336"/>
    <lineage>
        <taxon>Bacteria</taxon>
        <taxon>Pseudomonadati</taxon>
        <taxon>Bacteroidota</taxon>
        <taxon>Flavobacteriia</taxon>
        <taxon>Flavobacteriales</taxon>
        <taxon>Flavobacteriaceae</taxon>
        <taxon>Christiangramia</taxon>
    </lineage>
</organism>
<dbReference type="InterPro" id="IPR036237">
    <property type="entry name" value="Xyl_isomerase-like_sf"/>
</dbReference>
<dbReference type="PROSITE" id="PS51318">
    <property type="entry name" value="TAT"/>
    <property type="match status" value="1"/>
</dbReference>
<dbReference type="InterPro" id="IPR006311">
    <property type="entry name" value="TAT_signal"/>
</dbReference>
<dbReference type="Gene3D" id="3.20.20.150">
    <property type="entry name" value="Divalent-metal-dependent TIM barrel enzymes"/>
    <property type="match status" value="1"/>
</dbReference>
<dbReference type="PANTHER" id="PTHR43489:SF3">
    <property type="entry name" value="XYLOSE ISOMERASE DOMAIN PROTEIN TIM BARREL"/>
    <property type="match status" value="1"/>
</dbReference>
<name>A0A9X1LI24_9FLAO</name>
<feature type="domain" description="Xylose isomerase-like TIM barrel" evidence="2">
    <location>
        <begin position="118"/>
        <end position="280"/>
    </location>
</feature>
<accession>A0A9X1LI24</accession>
<keyword evidence="4" id="KW-1185">Reference proteome</keyword>
<evidence type="ECO:0000313" key="4">
    <source>
        <dbReference type="Proteomes" id="UP001139414"/>
    </source>
</evidence>
<dbReference type="InterPro" id="IPR050417">
    <property type="entry name" value="Sugar_Epim/Isomerase"/>
</dbReference>